<evidence type="ECO:0000256" key="1">
    <source>
        <dbReference type="SAM" id="MobiDB-lite"/>
    </source>
</evidence>
<dbReference type="AlphaFoldDB" id="A0A8H4JRF4"/>
<keyword evidence="2" id="KW-0472">Membrane</keyword>
<evidence type="ECO:0000313" key="4">
    <source>
        <dbReference type="Proteomes" id="UP000536711"/>
    </source>
</evidence>
<evidence type="ECO:0000256" key="2">
    <source>
        <dbReference type="SAM" id="Phobius"/>
    </source>
</evidence>
<sequence>MAFYYPEGECYFVRSSLRYGPHWNANNQNLFYRTVLLEYYWNGWPATGVTQRSHTRSRWQHGTPSGIGGTRFGDWDRFWVGESRNKSPSDMLRIHSHPNSLNWNECRDHQRGGPRKYILRPVEIQDSNTQWLWIDATIPLRAIYFPVAFNTDQAFPHLCTYVVIDFRHRTELQMVDTNGFTRMFTLNSHNGLGWHDGVTWGFNITDIIAYLSIPHKLRNPDYGLFESKQRGQELVVFANSSSVWRSSVMIMNHPDFFREMDFARILSATFGVEVGWRPYQHNPFLRDMLIRITQLGLGFIPVAGPILSVVFGIGVQLLIDPDSFGRDNILDLTFAVLESAISSGKRSQKFIAPDWLAQCPCGGQQRGVPLTEQQREARKKLGEEINNRLTAELNAQPVIRSLEDQEKHLTGRVEEVQDEATETTQDAAPGEEEEEPEEKQETEEQEVKDGAEETGEKHD</sequence>
<feature type="region of interest" description="Disordered" evidence="1">
    <location>
        <begin position="409"/>
        <end position="459"/>
    </location>
</feature>
<proteinExistence type="predicted"/>
<keyword evidence="2" id="KW-1133">Transmembrane helix</keyword>
<reference evidence="3 4" key="1">
    <citation type="submission" date="2020-01" db="EMBL/GenBank/DDBJ databases">
        <title>Identification and distribution of gene clusters putatively required for synthesis of sphingolipid metabolism inhibitors in phylogenetically diverse species of the filamentous fungus Fusarium.</title>
        <authorList>
            <person name="Kim H.-S."/>
            <person name="Busman M."/>
            <person name="Brown D.W."/>
            <person name="Divon H."/>
            <person name="Uhlig S."/>
            <person name="Proctor R.H."/>
        </authorList>
    </citation>
    <scope>NUCLEOTIDE SEQUENCE [LARGE SCALE GENOMIC DNA]</scope>
    <source>
        <strain evidence="3 4">NRRL 13308</strain>
    </source>
</reference>
<protein>
    <submittedName>
        <fullName evidence="3">Uncharacterized protein</fullName>
    </submittedName>
</protein>
<keyword evidence="4" id="KW-1185">Reference proteome</keyword>
<dbReference type="Proteomes" id="UP000536711">
    <property type="component" value="Unassembled WGS sequence"/>
</dbReference>
<name>A0A8H4JRF4_9HYPO</name>
<accession>A0A8H4JRF4</accession>
<evidence type="ECO:0000313" key="3">
    <source>
        <dbReference type="EMBL" id="KAF4437620.1"/>
    </source>
</evidence>
<dbReference type="EMBL" id="JAADJF010000127">
    <property type="protein sequence ID" value="KAF4437620.1"/>
    <property type="molecule type" value="Genomic_DNA"/>
</dbReference>
<dbReference type="OrthoDB" id="4770905at2759"/>
<organism evidence="3 4">
    <name type="scientific">Fusarium acutatum</name>
    <dbReference type="NCBI Taxonomy" id="78861"/>
    <lineage>
        <taxon>Eukaryota</taxon>
        <taxon>Fungi</taxon>
        <taxon>Dikarya</taxon>
        <taxon>Ascomycota</taxon>
        <taxon>Pezizomycotina</taxon>
        <taxon>Sordariomycetes</taxon>
        <taxon>Hypocreomycetidae</taxon>
        <taxon>Hypocreales</taxon>
        <taxon>Nectriaceae</taxon>
        <taxon>Fusarium</taxon>
        <taxon>Fusarium fujikuroi species complex</taxon>
    </lineage>
</organism>
<feature type="transmembrane region" description="Helical" evidence="2">
    <location>
        <begin position="295"/>
        <end position="319"/>
    </location>
</feature>
<keyword evidence="2" id="KW-0812">Transmembrane</keyword>
<feature type="compositionally biased region" description="Basic and acidic residues" evidence="1">
    <location>
        <begin position="445"/>
        <end position="459"/>
    </location>
</feature>
<gene>
    <name evidence="3" type="ORF">FACUT_5552</name>
</gene>
<comment type="caution">
    <text evidence="3">The sequence shown here is derived from an EMBL/GenBank/DDBJ whole genome shotgun (WGS) entry which is preliminary data.</text>
</comment>
<feature type="compositionally biased region" description="Acidic residues" evidence="1">
    <location>
        <begin position="429"/>
        <end position="444"/>
    </location>
</feature>